<dbReference type="Gene3D" id="2.60.40.4270">
    <property type="entry name" value="Listeria-Bacteroides repeat domain"/>
    <property type="match status" value="3"/>
</dbReference>
<gene>
    <name evidence="3" type="ORF">H9892_06550</name>
</gene>
<evidence type="ECO:0000259" key="2">
    <source>
        <dbReference type="Pfam" id="PF07523"/>
    </source>
</evidence>
<feature type="domain" description="Ig-like" evidence="2">
    <location>
        <begin position="65"/>
        <end position="133"/>
    </location>
</feature>
<reference evidence="3" key="2">
    <citation type="submission" date="2021-04" db="EMBL/GenBank/DDBJ databases">
        <authorList>
            <person name="Gilroy R."/>
        </authorList>
    </citation>
    <scope>NUCLEOTIDE SEQUENCE</scope>
    <source>
        <strain evidence="3">12435</strain>
    </source>
</reference>
<accession>A0A9D1Q057</accession>
<evidence type="ECO:0000256" key="1">
    <source>
        <dbReference type="ARBA" id="ARBA00004196"/>
    </source>
</evidence>
<dbReference type="GO" id="GO:0030313">
    <property type="term" value="C:cell envelope"/>
    <property type="evidence" value="ECO:0007669"/>
    <property type="project" value="UniProtKB-SubCell"/>
</dbReference>
<organism evidence="3 4">
    <name type="scientific">Candidatus Protoclostridium stercorigallinarum</name>
    <dbReference type="NCBI Taxonomy" id="2838741"/>
    <lineage>
        <taxon>Bacteria</taxon>
        <taxon>Bacillati</taxon>
        <taxon>Bacillota</taxon>
        <taxon>Clostridia</taxon>
        <taxon>Candidatus Protoclostridium</taxon>
    </lineage>
</organism>
<dbReference type="PROSITE" id="PS51257">
    <property type="entry name" value="PROKAR_LIPOPROTEIN"/>
    <property type="match status" value="1"/>
</dbReference>
<dbReference type="Gene3D" id="2.60.120.260">
    <property type="entry name" value="Galactose-binding domain-like"/>
    <property type="match status" value="1"/>
</dbReference>
<proteinExistence type="predicted"/>
<comment type="subcellular location">
    <subcellularLocation>
        <location evidence="1">Cell envelope</location>
    </subcellularLocation>
</comment>
<dbReference type="Proteomes" id="UP000823990">
    <property type="component" value="Unassembled WGS sequence"/>
</dbReference>
<dbReference type="Gene3D" id="2.60.40.3630">
    <property type="match status" value="1"/>
</dbReference>
<comment type="caution">
    <text evidence="3">The sequence shown here is derived from an EMBL/GenBank/DDBJ whole genome shotgun (WGS) entry which is preliminary data.</text>
</comment>
<dbReference type="Pfam" id="PF09479">
    <property type="entry name" value="Flg_new"/>
    <property type="match status" value="3"/>
</dbReference>
<dbReference type="NCBIfam" id="TIGR02543">
    <property type="entry name" value="List_Bact_rpt"/>
    <property type="match status" value="3"/>
</dbReference>
<dbReference type="Pfam" id="PF07523">
    <property type="entry name" value="Big_3"/>
    <property type="match status" value="1"/>
</dbReference>
<dbReference type="InterPro" id="IPR013378">
    <property type="entry name" value="InlB-like_B-rpt"/>
</dbReference>
<dbReference type="InterPro" id="IPR042229">
    <property type="entry name" value="Listeria/Bacterioides_rpt_sf"/>
</dbReference>
<protein>
    <submittedName>
        <fullName evidence="3">InlB B-repeat-containing protein</fullName>
    </submittedName>
</protein>
<name>A0A9D1Q057_9FIRM</name>
<evidence type="ECO:0000313" key="4">
    <source>
        <dbReference type="Proteomes" id="UP000823990"/>
    </source>
</evidence>
<dbReference type="InterPro" id="IPR022038">
    <property type="entry name" value="Ig-like_bact"/>
</dbReference>
<sequence length="558" mass="60408">MKKLTKLLLPLAIVLVMAISMTGCVMSITCISHIDRDRNGECDNCGIEMEVPREDIEKIEVTTLPDKTYYARNEQLDVTGGKITVTYNDGKPSEEIPLTDEGVTITAPGMGVNGKKRVAVKYGGHTTNFIIEVGDARYTVSFVLGYDGGEMPDQLVTVGSHAEAPAEPVREHYSFLGWYTDEDCTQRFDFALTPITGDLTLYAGWIQNFTVTYDSNCGGEVPNKTAESVNGRADTSVRPDNRPGFYFAGWYTNAECTEPYDPNTQLTGDITLYAYWVSSSTEMFDVTFDLNYAAGESTVYQTAEVPEGGKVTAPAAPERANVAEKGHQASGFTFGGWYTDAACTTAYDFSQAVSGDMTLYAKWTGQYIFEAEHVDLSGPDGNGLQGMGASGGSVGPNMVDSTPMDHPDINPSNGYYVTYLYSPGLAISFVIESDRAVQDATIVLRVTAETRGYALDPNLNDGYAGNGEIYSQYIISLNEEPIEYPTIEVEGGWQPFKDFTLTTTANLKEGTNVITLTTANDHGLGGTMAGTAPVVDCIKITTSADLSWDPITSNEVGQ</sequence>
<reference evidence="3" key="1">
    <citation type="journal article" date="2021" name="PeerJ">
        <title>Extensive microbial diversity within the chicken gut microbiome revealed by metagenomics and culture.</title>
        <authorList>
            <person name="Gilroy R."/>
            <person name="Ravi A."/>
            <person name="Getino M."/>
            <person name="Pursley I."/>
            <person name="Horton D.L."/>
            <person name="Alikhan N.F."/>
            <person name="Baker D."/>
            <person name="Gharbi K."/>
            <person name="Hall N."/>
            <person name="Watson M."/>
            <person name="Adriaenssens E.M."/>
            <person name="Foster-Nyarko E."/>
            <person name="Jarju S."/>
            <person name="Secka A."/>
            <person name="Antonio M."/>
            <person name="Oren A."/>
            <person name="Chaudhuri R.R."/>
            <person name="La Ragione R."/>
            <person name="Hildebrand F."/>
            <person name="Pallen M.J."/>
        </authorList>
    </citation>
    <scope>NUCLEOTIDE SEQUENCE</scope>
    <source>
        <strain evidence="3">12435</strain>
    </source>
</reference>
<dbReference type="EMBL" id="DXHS01000108">
    <property type="protein sequence ID" value="HIW02982.1"/>
    <property type="molecule type" value="Genomic_DNA"/>
</dbReference>
<evidence type="ECO:0000313" key="3">
    <source>
        <dbReference type="EMBL" id="HIW02982.1"/>
    </source>
</evidence>
<dbReference type="AlphaFoldDB" id="A0A9D1Q057"/>